<feature type="region of interest" description="Disordered" evidence="21">
    <location>
        <begin position="474"/>
        <end position="495"/>
    </location>
</feature>
<dbReference type="Pfam" id="PF08159">
    <property type="entry name" value="NUC153"/>
    <property type="match status" value="1"/>
</dbReference>
<evidence type="ECO:0000256" key="10">
    <source>
        <dbReference type="ARBA" id="ARBA00022729"/>
    </source>
</evidence>
<dbReference type="FunFam" id="3.80.10.10:FF:000766">
    <property type="entry name" value="Os05g0263100 protein"/>
    <property type="match status" value="1"/>
</dbReference>
<keyword evidence="6" id="KW-0853">WD repeat</keyword>
<feature type="transmembrane region" description="Helical" evidence="22">
    <location>
        <begin position="1293"/>
        <end position="1316"/>
    </location>
</feature>
<dbReference type="InterPro" id="IPR017441">
    <property type="entry name" value="Protein_kinase_ATP_BS"/>
</dbReference>
<evidence type="ECO:0000313" key="25">
    <source>
        <dbReference type="Proteomes" id="UP001168877"/>
    </source>
</evidence>
<dbReference type="Pfam" id="PF00560">
    <property type="entry name" value="LRR_1"/>
    <property type="match status" value="1"/>
</dbReference>
<dbReference type="Gene3D" id="3.30.200.20">
    <property type="entry name" value="Phosphorylase Kinase, domain 1"/>
    <property type="match status" value="1"/>
</dbReference>
<keyword evidence="15 22" id="KW-1133">Transmembrane helix</keyword>
<feature type="compositionally biased region" description="Basic and acidic residues" evidence="21">
    <location>
        <begin position="653"/>
        <end position="665"/>
    </location>
</feature>
<keyword evidence="17" id="KW-0675">Receptor</keyword>
<feature type="region of interest" description="Disordered" evidence="21">
    <location>
        <begin position="545"/>
        <end position="587"/>
    </location>
</feature>
<dbReference type="FunFam" id="3.30.200.20:FF:000140">
    <property type="entry name" value="Leucine-rich repeat receptor-like protein kinase"/>
    <property type="match status" value="1"/>
</dbReference>
<dbReference type="PROSITE" id="PS50011">
    <property type="entry name" value="PROTEIN_KINASE_DOM"/>
    <property type="match status" value="1"/>
</dbReference>
<keyword evidence="9 22" id="KW-0812">Transmembrane</keyword>
<sequence length="1697" mass="188283">MASRGGSGNLLKSTSINGVKMYSIFSQQRSVAAWIPPKKQRALRKDADYQRRVELIQDLWFETATTKIKATPDGEFLIASGIYPPQVKVYELRQLGLKFERHLDSEIIDFQVLSDDYSKLAFLCADRSVSLHAKYGKHYNLRIPRMGRDMAYDCWSCDLLCAASSPDLYRINLEQGRFLSSLNSQSPALNVVSRSKLHGLVACGGEDGAVECFDMRVRSSVGRINAVAPAGDNDQEVTALEFDESGGFLMAVGSSAGKVLIYDLRSSYPVRVKDHMYGSPILDIKWHHTLNTERQKLITTDNHIVRIWDPETGEGMTSIEPTAGKINDICVFRDSGLMLLALDCSQIPSYFIPDLGPTPKWCSPMDNMTEELEEGGQTTIYDNYKFLTREELEKLNLTGLIGTNLLRAYMHGFFVDYRLYKKAKALVDPFAYESYQEDQKQRKLEEQRASRITLKRKLPKVNRGLAARILENEDDGTERKDADEIENKKKSKKKKGLSSEVFKDERFADMFKNKDFEIDELAPEYIALHPMASQKQPSLVEEHFEPATDDDDQSLSDSDASVASQSSEDDEPGEHKMKKKSRGPRLYEVKDERHAEAFWNRVSLAKEDALPLGERGKALQDDDVRRGSGLPNEVKIGAGGSREISFIPRSSAKYKENDEDRETRHEKRRGVQSLGLKPDRSGFQGRGQGRGRGRGMGRGRGRGRGGHQGRGSRARTLNSIFQKWRISATEQWNISGELCSGDAIATNTADFDDLSGPNPYIKCVCTYSNNTLCHITRLKVYALDVDGVIPDELWTLTFLTNLNLGQNYLTGPLSASIGNLTSMQYFTVGINALSGELPKEIGNMTDMRSFAIGSNNFSGPLPPELGNCTKLEQLYIDSSGVSGEIPSTLAKLQNMATVWASDTELTGRIPDFIGNWSKLTSLRFQGNSFDGPIPSSFSNLNLTELKISDLSNGSSTLAFMRNMKSLSTLELRNNNISDSIPSNIGEFQSLQHLDLSFNNLGGDIPDSLFNLSSLANLFLGNNKLNGTLPAQKSTSLLNMNVVANNLTIDDSNSSLSSALPFGMNCLQQNFPCNQGAGIYYNFSIKAGGRQITSSSGIVFERDNETLGPASYFVTDTRRWGVSNVGSFAGNNNPQYTSSSSSQFTNTLDSELFQTARISASSLRYYGLGLENGNYNVTLHFAETAILDTTGWRSVGRRVFDIYIQGNRVQKDFDIKKEAGGVSRRAIQRLFTARVSENYLEIHLFWAGKGTCCIPAQGTYGPSISAISAIPNFIPSVSNIPPTPTSPKKNRTGLIAGIVVGVGLLSLLSIIAILWIVRRRNRPRDDDEVLLGIDAKPYTFSYSELKTATEDFSPTNKLGEGGFGAVYKGKLSDEREIAVKQLSVASHQGKSQFVAEIVAISAVQHRNLVKLYGCCIEGSERLLVYEYLENKSLDQALFGETSLNFNWSTRYDICMGVARGLAYLHEESRLRIIHRDVKASNILLDYELNPKISDFGLAKLYDDKKTHISTRVAGTIGYLAPEYAMRGHLTEKTDVFAFGVVALEIVSGRPNSDSSLDEEQVYLLEWAWNLHENNRQVELVDSRLPEFNEEEVKRMIGVALLCTQTLPSLRPPMSRVVAMLCGDMEVSTVTTKPGYLTDWKYDDTTTTGSFTSSTDKATIGTEYNSNFTSSSTTMVADAQRSPANVTKPILHDIIGDGR</sequence>
<keyword evidence="12 20" id="KW-0547">Nucleotide-binding</keyword>
<dbReference type="Pfam" id="PF23097">
    <property type="entry name" value="NOL10_2nd"/>
    <property type="match status" value="1"/>
</dbReference>
<dbReference type="SMART" id="SM00320">
    <property type="entry name" value="WD40"/>
    <property type="match status" value="3"/>
</dbReference>
<dbReference type="GO" id="GO:0030686">
    <property type="term" value="C:90S preribosome"/>
    <property type="evidence" value="ECO:0007669"/>
    <property type="project" value="TreeGrafter"/>
</dbReference>
<evidence type="ECO:0000256" key="9">
    <source>
        <dbReference type="ARBA" id="ARBA00022692"/>
    </source>
</evidence>
<evidence type="ECO:0000256" key="21">
    <source>
        <dbReference type="SAM" id="MobiDB-lite"/>
    </source>
</evidence>
<dbReference type="InterPro" id="IPR056551">
    <property type="entry name" value="Beta-prop_NOL10_N"/>
</dbReference>
<dbReference type="PROSITE" id="PS00107">
    <property type="entry name" value="PROTEIN_KINASE_ATP"/>
    <property type="match status" value="1"/>
</dbReference>
<keyword evidence="7" id="KW-0433">Leucine-rich repeat</keyword>
<proteinExistence type="inferred from homology"/>
<dbReference type="InterPro" id="IPR011009">
    <property type="entry name" value="Kinase-like_dom_sf"/>
</dbReference>
<evidence type="ECO:0000256" key="5">
    <source>
        <dbReference type="ARBA" id="ARBA00022553"/>
    </source>
</evidence>
<keyword evidence="14 20" id="KW-0067">ATP-binding</keyword>
<comment type="subcellular location">
    <subcellularLocation>
        <location evidence="1">Membrane</location>
        <topology evidence="1">Single-pass membrane protein</topology>
    </subcellularLocation>
    <subcellularLocation>
        <location evidence="2">Nucleus</location>
        <location evidence="2">Nucleolus</location>
    </subcellularLocation>
</comment>
<evidence type="ECO:0000259" key="23">
    <source>
        <dbReference type="PROSITE" id="PS50011"/>
    </source>
</evidence>
<reference evidence="24" key="2">
    <citation type="submission" date="2023-06" db="EMBL/GenBank/DDBJ databases">
        <authorList>
            <person name="Swenson N.G."/>
            <person name="Wegrzyn J.L."/>
            <person name="Mcevoy S.L."/>
        </authorList>
    </citation>
    <scope>NUCLEOTIDE SEQUENCE</scope>
    <source>
        <strain evidence="24">NS2018</strain>
        <tissue evidence="24">Leaf</tissue>
    </source>
</reference>
<evidence type="ECO:0000256" key="11">
    <source>
        <dbReference type="ARBA" id="ARBA00022737"/>
    </source>
</evidence>
<comment type="similarity">
    <text evidence="3">Belongs to the WD repeat NOL10/ENP2 family.</text>
</comment>
<dbReference type="SUPFAM" id="SSF52058">
    <property type="entry name" value="L domain-like"/>
    <property type="match status" value="1"/>
</dbReference>
<evidence type="ECO:0000256" key="18">
    <source>
        <dbReference type="ARBA" id="ARBA00023180"/>
    </source>
</evidence>
<dbReference type="Gene3D" id="1.10.510.10">
    <property type="entry name" value="Transferase(Phosphotransferase) domain 1"/>
    <property type="match status" value="1"/>
</dbReference>
<dbReference type="Gene3D" id="2.130.10.10">
    <property type="entry name" value="YVTN repeat-like/Quinoprotein amine dehydrogenase"/>
    <property type="match status" value="2"/>
</dbReference>
<dbReference type="Pfam" id="PF07714">
    <property type="entry name" value="PK_Tyr_Ser-Thr"/>
    <property type="match status" value="1"/>
</dbReference>
<evidence type="ECO:0000256" key="6">
    <source>
        <dbReference type="ARBA" id="ARBA00022574"/>
    </source>
</evidence>
<evidence type="ECO:0000256" key="22">
    <source>
        <dbReference type="SAM" id="Phobius"/>
    </source>
</evidence>
<feature type="compositionally biased region" description="Low complexity" evidence="21">
    <location>
        <begin position="555"/>
        <end position="566"/>
    </location>
</feature>
<dbReference type="Pfam" id="PF13855">
    <property type="entry name" value="LRR_8"/>
    <property type="match status" value="1"/>
</dbReference>
<evidence type="ECO:0000256" key="13">
    <source>
        <dbReference type="ARBA" id="ARBA00022777"/>
    </source>
</evidence>
<dbReference type="SUPFAM" id="SSF50978">
    <property type="entry name" value="WD40 repeat-like"/>
    <property type="match status" value="1"/>
</dbReference>
<gene>
    <name evidence="24" type="ORF">LWI29_005409</name>
</gene>
<dbReference type="PROSITE" id="PS51450">
    <property type="entry name" value="LRR"/>
    <property type="match status" value="1"/>
</dbReference>
<dbReference type="InterPro" id="IPR056550">
    <property type="entry name" value="NOL10_2nd"/>
</dbReference>
<dbReference type="SUPFAM" id="SSF56112">
    <property type="entry name" value="Protein kinase-like (PK-like)"/>
    <property type="match status" value="1"/>
</dbReference>
<evidence type="ECO:0000256" key="16">
    <source>
        <dbReference type="ARBA" id="ARBA00023136"/>
    </source>
</evidence>
<dbReference type="InterPro" id="IPR021720">
    <property type="entry name" value="Malectin_dom"/>
</dbReference>
<dbReference type="Proteomes" id="UP001168877">
    <property type="component" value="Unassembled WGS sequence"/>
</dbReference>
<evidence type="ECO:0000256" key="1">
    <source>
        <dbReference type="ARBA" id="ARBA00004167"/>
    </source>
</evidence>
<dbReference type="InterPro" id="IPR001680">
    <property type="entry name" value="WD40_rpt"/>
</dbReference>
<dbReference type="PROSITE" id="PS00108">
    <property type="entry name" value="PROTEIN_KINASE_ST"/>
    <property type="match status" value="1"/>
</dbReference>
<accession>A0AA39SQR4</accession>
<evidence type="ECO:0000256" key="17">
    <source>
        <dbReference type="ARBA" id="ARBA00023170"/>
    </source>
</evidence>
<dbReference type="PANTHER" id="PTHR14927:SF0">
    <property type="entry name" value="NUCLEOLAR PROTEIN 10"/>
    <property type="match status" value="1"/>
</dbReference>
<feature type="compositionally biased region" description="Basic residues" evidence="21">
    <location>
        <begin position="689"/>
        <end position="713"/>
    </location>
</feature>
<keyword evidence="4" id="KW-0723">Serine/threonine-protein kinase</keyword>
<feature type="domain" description="Protein kinase" evidence="23">
    <location>
        <begin position="1351"/>
        <end position="1625"/>
    </location>
</feature>
<dbReference type="Pfam" id="PF23098">
    <property type="entry name" value="Beta-prop_NOL10_N"/>
    <property type="match status" value="1"/>
</dbReference>
<evidence type="ECO:0000256" key="20">
    <source>
        <dbReference type="PROSITE-ProRule" id="PRU10141"/>
    </source>
</evidence>
<dbReference type="InterPro" id="IPR000719">
    <property type="entry name" value="Prot_kinase_dom"/>
</dbReference>
<organism evidence="24 25">
    <name type="scientific">Acer saccharum</name>
    <name type="common">Sugar maple</name>
    <dbReference type="NCBI Taxonomy" id="4024"/>
    <lineage>
        <taxon>Eukaryota</taxon>
        <taxon>Viridiplantae</taxon>
        <taxon>Streptophyta</taxon>
        <taxon>Embryophyta</taxon>
        <taxon>Tracheophyta</taxon>
        <taxon>Spermatophyta</taxon>
        <taxon>Magnoliopsida</taxon>
        <taxon>eudicotyledons</taxon>
        <taxon>Gunneridae</taxon>
        <taxon>Pentapetalae</taxon>
        <taxon>rosids</taxon>
        <taxon>malvids</taxon>
        <taxon>Sapindales</taxon>
        <taxon>Sapindaceae</taxon>
        <taxon>Hippocastanoideae</taxon>
        <taxon>Acereae</taxon>
        <taxon>Acer</taxon>
    </lineage>
</organism>
<evidence type="ECO:0000256" key="4">
    <source>
        <dbReference type="ARBA" id="ARBA00022527"/>
    </source>
</evidence>
<keyword evidence="10" id="KW-0732">Signal</keyword>
<dbReference type="InterPro" id="IPR032675">
    <property type="entry name" value="LRR_dom_sf"/>
</dbReference>
<keyword evidence="13" id="KW-0418">Kinase</keyword>
<keyword evidence="25" id="KW-1185">Reference proteome</keyword>
<evidence type="ECO:0000256" key="8">
    <source>
        <dbReference type="ARBA" id="ARBA00022679"/>
    </source>
</evidence>
<keyword evidence="5" id="KW-0597">Phosphoprotein</keyword>
<dbReference type="InterPro" id="IPR036322">
    <property type="entry name" value="WD40_repeat_dom_sf"/>
</dbReference>
<dbReference type="InterPro" id="IPR012580">
    <property type="entry name" value="NUC153"/>
</dbReference>
<dbReference type="Gene3D" id="3.80.10.10">
    <property type="entry name" value="Ribonuclease Inhibitor"/>
    <property type="match status" value="1"/>
</dbReference>
<dbReference type="GO" id="GO:0032040">
    <property type="term" value="C:small-subunit processome"/>
    <property type="evidence" value="ECO:0007669"/>
    <property type="project" value="TreeGrafter"/>
</dbReference>
<evidence type="ECO:0000256" key="14">
    <source>
        <dbReference type="ARBA" id="ARBA00022840"/>
    </source>
</evidence>
<dbReference type="EMBL" id="JAUESC010000004">
    <property type="protein sequence ID" value="KAK0595295.1"/>
    <property type="molecule type" value="Genomic_DNA"/>
</dbReference>
<comment type="caution">
    <text evidence="24">The sequence shown here is derived from an EMBL/GenBank/DDBJ whole genome shotgun (WGS) entry which is preliminary data.</text>
</comment>
<evidence type="ECO:0000256" key="3">
    <source>
        <dbReference type="ARBA" id="ARBA00005264"/>
    </source>
</evidence>
<feature type="compositionally biased region" description="Basic and acidic residues" evidence="21">
    <location>
        <begin position="477"/>
        <end position="488"/>
    </location>
</feature>
<evidence type="ECO:0000313" key="24">
    <source>
        <dbReference type="EMBL" id="KAK0595295.1"/>
    </source>
</evidence>
<feature type="binding site" evidence="20">
    <location>
        <position position="1379"/>
    </location>
    <ligand>
        <name>ATP</name>
        <dbReference type="ChEBI" id="CHEBI:30616"/>
    </ligand>
</feature>
<dbReference type="InterPro" id="IPR008271">
    <property type="entry name" value="Ser/Thr_kinase_AS"/>
</dbReference>
<dbReference type="CDD" id="cd14066">
    <property type="entry name" value="STKc_IRAK"/>
    <property type="match status" value="1"/>
</dbReference>
<dbReference type="Pfam" id="PF11721">
    <property type="entry name" value="Malectin"/>
    <property type="match status" value="1"/>
</dbReference>
<dbReference type="FunFam" id="1.10.510.10:FF:000044">
    <property type="entry name" value="Putative LRR receptor-like serine/threonine-protein kinase"/>
    <property type="match status" value="1"/>
</dbReference>
<keyword evidence="11" id="KW-0677">Repeat</keyword>
<reference evidence="24" key="1">
    <citation type="journal article" date="2022" name="Plant J.">
        <title>Strategies of tolerance reflected in two North American maple genomes.</title>
        <authorList>
            <person name="McEvoy S.L."/>
            <person name="Sezen U.U."/>
            <person name="Trouern-Trend A."/>
            <person name="McMahon S.M."/>
            <person name="Schaberg P.G."/>
            <person name="Yang J."/>
            <person name="Wegrzyn J.L."/>
            <person name="Swenson N.G."/>
        </authorList>
    </citation>
    <scope>NUCLEOTIDE SEQUENCE</scope>
    <source>
        <strain evidence="24">NS2018</strain>
    </source>
</reference>
<keyword evidence="19" id="KW-0539">Nucleus</keyword>
<dbReference type="FunFam" id="2.60.120.430:FF:000002">
    <property type="entry name" value="Leucine-rich repeat receptor-like protein kinase"/>
    <property type="match status" value="1"/>
</dbReference>
<keyword evidence="16 22" id="KW-0472">Membrane</keyword>
<name>A0AA39SQR4_ACESA</name>
<dbReference type="SMART" id="SM00220">
    <property type="entry name" value="S_TKc"/>
    <property type="match status" value="1"/>
</dbReference>
<evidence type="ECO:0000256" key="2">
    <source>
        <dbReference type="ARBA" id="ARBA00004604"/>
    </source>
</evidence>
<feature type="region of interest" description="Disordered" evidence="21">
    <location>
        <begin position="647"/>
        <end position="713"/>
    </location>
</feature>
<dbReference type="PANTHER" id="PTHR14927">
    <property type="entry name" value="NUCLEOLAR PROTEIN 10"/>
    <property type="match status" value="1"/>
</dbReference>
<dbReference type="InterPro" id="IPR040382">
    <property type="entry name" value="NOL10/Enp2"/>
</dbReference>
<evidence type="ECO:0000256" key="19">
    <source>
        <dbReference type="ARBA" id="ARBA00023242"/>
    </source>
</evidence>
<dbReference type="GO" id="GO:0000462">
    <property type="term" value="P:maturation of SSU-rRNA from tricistronic rRNA transcript (SSU-rRNA, 5.8S rRNA, LSU-rRNA)"/>
    <property type="evidence" value="ECO:0007669"/>
    <property type="project" value="TreeGrafter"/>
</dbReference>
<evidence type="ECO:0000256" key="7">
    <source>
        <dbReference type="ARBA" id="ARBA00022614"/>
    </source>
</evidence>
<dbReference type="InterPro" id="IPR001245">
    <property type="entry name" value="Ser-Thr/Tyr_kinase_cat_dom"/>
</dbReference>
<dbReference type="GO" id="GO:0016020">
    <property type="term" value="C:membrane"/>
    <property type="evidence" value="ECO:0007669"/>
    <property type="project" value="UniProtKB-SubCell"/>
</dbReference>
<dbReference type="InterPro" id="IPR001611">
    <property type="entry name" value="Leu-rich_rpt"/>
</dbReference>
<dbReference type="FunFam" id="2.130.10.10:FF:000814">
    <property type="entry name" value="Embryo sac development arrest 7"/>
    <property type="match status" value="1"/>
</dbReference>
<keyword evidence="18" id="KW-0325">Glycoprotein</keyword>
<keyword evidence="8" id="KW-0808">Transferase</keyword>
<dbReference type="GO" id="GO:0005524">
    <property type="term" value="F:ATP binding"/>
    <property type="evidence" value="ECO:0007669"/>
    <property type="project" value="UniProtKB-UniRule"/>
</dbReference>
<dbReference type="Gene3D" id="2.60.120.430">
    <property type="entry name" value="Galactose-binding lectin"/>
    <property type="match status" value="1"/>
</dbReference>
<evidence type="ECO:0000256" key="12">
    <source>
        <dbReference type="ARBA" id="ARBA00022741"/>
    </source>
</evidence>
<dbReference type="GO" id="GO:0004674">
    <property type="term" value="F:protein serine/threonine kinase activity"/>
    <property type="evidence" value="ECO:0007669"/>
    <property type="project" value="UniProtKB-KW"/>
</dbReference>
<evidence type="ECO:0000256" key="15">
    <source>
        <dbReference type="ARBA" id="ARBA00022989"/>
    </source>
</evidence>
<protein>
    <recommendedName>
        <fullName evidence="23">Protein kinase domain-containing protein</fullName>
    </recommendedName>
</protein>
<dbReference type="InterPro" id="IPR015943">
    <property type="entry name" value="WD40/YVTN_repeat-like_dom_sf"/>
</dbReference>